<organism evidence="2 3">
    <name type="scientific">Aeromonas veronii</name>
    <dbReference type="NCBI Taxonomy" id="654"/>
    <lineage>
        <taxon>Bacteria</taxon>
        <taxon>Pseudomonadati</taxon>
        <taxon>Pseudomonadota</taxon>
        <taxon>Gammaproteobacteria</taxon>
        <taxon>Aeromonadales</taxon>
        <taxon>Aeromonadaceae</taxon>
        <taxon>Aeromonas</taxon>
    </lineage>
</organism>
<dbReference type="AlphaFoldDB" id="A0AAX2UPI1"/>
<comment type="caution">
    <text evidence="2">The sequence shown here is derived from an EMBL/GenBank/DDBJ whole genome shotgun (WGS) entry which is preliminary data.</text>
</comment>
<dbReference type="PROSITE" id="PS50943">
    <property type="entry name" value="HTH_CROC1"/>
    <property type="match status" value="1"/>
</dbReference>
<name>A0AAX2UPI1_AERVE</name>
<dbReference type="Gene3D" id="1.10.260.40">
    <property type="entry name" value="lambda repressor-like DNA-binding domains"/>
    <property type="match status" value="1"/>
</dbReference>
<evidence type="ECO:0000313" key="3">
    <source>
        <dbReference type="Proteomes" id="UP000796104"/>
    </source>
</evidence>
<reference evidence="2" key="1">
    <citation type="submission" date="2017-10" db="EMBL/GenBank/DDBJ databases">
        <authorList>
            <person name="Colston S.M."/>
            <person name="Graf J."/>
        </authorList>
    </citation>
    <scope>NUCLEOTIDE SEQUENCE</scope>
    <source>
        <strain evidence="2">BAQ071013-135</strain>
    </source>
</reference>
<dbReference type="Proteomes" id="UP000796104">
    <property type="component" value="Unassembled WGS sequence"/>
</dbReference>
<dbReference type="InterPro" id="IPR010982">
    <property type="entry name" value="Lambda_DNA-bd_dom_sf"/>
</dbReference>
<evidence type="ECO:0000259" key="1">
    <source>
        <dbReference type="PROSITE" id="PS50943"/>
    </source>
</evidence>
<protein>
    <recommendedName>
        <fullName evidence="1">HTH cro/C1-type domain-containing protein</fullName>
    </recommendedName>
</protein>
<dbReference type="GO" id="GO:0003677">
    <property type="term" value="F:DNA binding"/>
    <property type="evidence" value="ECO:0007669"/>
    <property type="project" value="InterPro"/>
</dbReference>
<sequence length="151" mass="17014">MHDVQAQGGRIPADIPSVRELIELGVDRNNPGKSQSELAREIGFAANQTSMLSMIKKGTSRLKLGRVARTAKALKLDPVILLASVLKERTEDEPEAWELIHKVINGTHDESEEKILQVFRAVEQERGERVVMTPEKEARLMEFVRTQLFVD</sequence>
<dbReference type="InterPro" id="IPR001387">
    <property type="entry name" value="Cro/C1-type_HTH"/>
</dbReference>
<dbReference type="CDD" id="cd00093">
    <property type="entry name" value="HTH_XRE"/>
    <property type="match status" value="1"/>
</dbReference>
<evidence type="ECO:0000313" key="2">
    <source>
        <dbReference type="EMBL" id="TND51861.1"/>
    </source>
</evidence>
<accession>A0AAX2UPI1</accession>
<proteinExistence type="predicted"/>
<reference evidence="2" key="2">
    <citation type="journal article" date="2019" name="PLoS ONE">
        <title>Identification and characterization of putative Aeromonas spp. T3SS effectors.</title>
        <authorList>
            <person name="Rangel L.T."/>
            <person name="Marden J."/>
            <person name="Colston S."/>
            <person name="Setubal J.C."/>
            <person name="Graf J."/>
            <person name="Gogarten J.P."/>
        </authorList>
    </citation>
    <scope>NUCLEOTIDE SEQUENCE</scope>
    <source>
        <strain evidence="2">BAQ071013-135</strain>
    </source>
</reference>
<dbReference type="EMBL" id="PDXJ01000026">
    <property type="protein sequence ID" value="TND51861.1"/>
    <property type="molecule type" value="Genomic_DNA"/>
</dbReference>
<feature type="domain" description="HTH cro/C1-type" evidence="1">
    <location>
        <begin position="28"/>
        <end position="81"/>
    </location>
</feature>
<dbReference type="SUPFAM" id="SSF47413">
    <property type="entry name" value="lambda repressor-like DNA-binding domains"/>
    <property type="match status" value="1"/>
</dbReference>
<dbReference type="RefSeq" id="WP_107961298.1">
    <property type="nucleotide sequence ID" value="NZ_AP027934.1"/>
</dbReference>
<gene>
    <name evidence="2" type="ORF">CF123_18505</name>
</gene>